<evidence type="ECO:0000313" key="1">
    <source>
        <dbReference type="EMBL" id="KAK7243125.1"/>
    </source>
</evidence>
<accession>A0AAN9DZ06</accession>
<sequence length="104" mass="12503">MFMEGYNPSPKEIIQMVREDLCPMLEEEEKDVDNSEEFDIKPKIEVSLEEYEEWCRPWRKALIVNLVGRKVAFRFLVATLKRVTTQFDKLTLMYLQIDIWVENL</sequence>
<dbReference type="EMBL" id="JAYWIO010000008">
    <property type="protein sequence ID" value="KAK7243125.1"/>
    <property type="molecule type" value="Genomic_DNA"/>
</dbReference>
<organism evidence="1 2">
    <name type="scientific">Crotalaria pallida</name>
    <name type="common">Smooth rattlebox</name>
    <name type="synonym">Crotalaria striata</name>
    <dbReference type="NCBI Taxonomy" id="3830"/>
    <lineage>
        <taxon>Eukaryota</taxon>
        <taxon>Viridiplantae</taxon>
        <taxon>Streptophyta</taxon>
        <taxon>Embryophyta</taxon>
        <taxon>Tracheophyta</taxon>
        <taxon>Spermatophyta</taxon>
        <taxon>Magnoliopsida</taxon>
        <taxon>eudicotyledons</taxon>
        <taxon>Gunneridae</taxon>
        <taxon>Pentapetalae</taxon>
        <taxon>rosids</taxon>
        <taxon>fabids</taxon>
        <taxon>Fabales</taxon>
        <taxon>Fabaceae</taxon>
        <taxon>Papilionoideae</taxon>
        <taxon>50 kb inversion clade</taxon>
        <taxon>genistoids sensu lato</taxon>
        <taxon>core genistoids</taxon>
        <taxon>Crotalarieae</taxon>
        <taxon>Crotalaria</taxon>
    </lineage>
</organism>
<dbReference type="AlphaFoldDB" id="A0AAN9DZ06"/>
<gene>
    <name evidence="1" type="ORF">RIF29_37911</name>
</gene>
<comment type="caution">
    <text evidence="1">The sequence shown here is derived from an EMBL/GenBank/DDBJ whole genome shotgun (WGS) entry which is preliminary data.</text>
</comment>
<evidence type="ECO:0000313" key="2">
    <source>
        <dbReference type="Proteomes" id="UP001372338"/>
    </source>
</evidence>
<reference evidence="1 2" key="1">
    <citation type="submission" date="2024-01" db="EMBL/GenBank/DDBJ databases">
        <title>The genomes of 5 underutilized Papilionoideae crops provide insights into root nodulation and disease resistanc.</title>
        <authorList>
            <person name="Yuan L."/>
        </authorList>
    </citation>
    <scope>NUCLEOTIDE SEQUENCE [LARGE SCALE GENOMIC DNA]</scope>
    <source>
        <strain evidence="1">ZHUSHIDOU_FW_LH</strain>
        <tissue evidence="1">Leaf</tissue>
    </source>
</reference>
<name>A0AAN9DZ06_CROPI</name>
<keyword evidence="2" id="KW-1185">Reference proteome</keyword>
<proteinExistence type="predicted"/>
<protein>
    <submittedName>
        <fullName evidence="1">Uncharacterized protein</fullName>
    </submittedName>
</protein>
<dbReference type="Proteomes" id="UP001372338">
    <property type="component" value="Unassembled WGS sequence"/>
</dbReference>